<sequence length="131" mass="13968">MAEEQALGNPSNRDPCPKGCLDSQPPMNPAIVKPAPSSAASSSVFSSSSSTSEASGSPSTIAATTATTTNRCVSCRKRVGLTGFRCRCGSTYCGVHRYPENHSCDYDYKKAGREQIQRQNPVVVAEKLHKI</sequence>
<proteinExistence type="predicted"/>
<comment type="caution">
    <text evidence="1">The sequence shown here is derived from an EMBL/GenBank/DDBJ whole genome shotgun (WGS) entry which is preliminary data.</text>
</comment>
<reference evidence="2" key="1">
    <citation type="journal article" date="2023" name="Front. Plant Sci.">
        <title>Chromosomal-level genome assembly of Melastoma candidum provides insights into trichome evolution.</title>
        <authorList>
            <person name="Zhong Y."/>
            <person name="Wu W."/>
            <person name="Sun C."/>
            <person name="Zou P."/>
            <person name="Liu Y."/>
            <person name="Dai S."/>
            <person name="Zhou R."/>
        </authorList>
    </citation>
    <scope>NUCLEOTIDE SEQUENCE [LARGE SCALE GENOMIC DNA]</scope>
</reference>
<dbReference type="EMBL" id="CM042886">
    <property type="protein sequence ID" value="KAI4340456.1"/>
    <property type="molecule type" value="Genomic_DNA"/>
</dbReference>
<dbReference type="Proteomes" id="UP001057402">
    <property type="component" value="Chromosome 7"/>
</dbReference>
<name>A0ACB9P030_9MYRT</name>
<accession>A0ACB9P030</accession>
<organism evidence="1 2">
    <name type="scientific">Melastoma candidum</name>
    <dbReference type="NCBI Taxonomy" id="119954"/>
    <lineage>
        <taxon>Eukaryota</taxon>
        <taxon>Viridiplantae</taxon>
        <taxon>Streptophyta</taxon>
        <taxon>Embryophyta</taxon>
        <taxon>Tracheophyta</taxon>
        <taxon>Spermatophyta</taxon>
        <taxon>Magnoliopsida</taxon>
        <taxon>eudicotyledons</taxon>
        <taxon>Gunneridae</taxon>
        <taxon>Pentapetalae</taxon>
        <taxon>rosids</taxon>
        <taxon>malvids</taxon>
        <taxon>Myrtales</taxon>
        <taxon>Melastomataceae</taxon>
        <taxon>Melastomatoideae</taxon>
        <taxon>Melastomateae</taxon>
        <taxon>Melastoma</taxon>
    </lineage>
</organism>
<protein>
    <submittedName>
        <fullName evidence="1">Uncharacterized protein</fullName>
    </submittedName>
</protein>
<keyword evidence="2" id="KW-1185">Reference proteome</keyword>
<gene>
    <name evidence="1" type="ORF">MLD38_025288</name>
</gene>
<evidence type="ECO:0000313" key="1">
    <source>
        <dbReference type="EMBL" id="KAI4340456.1"/>
    </source>
</evidence>
<evidence type="ECO:0000313" key="2">
    <source>
        <dbReference type="Proteomes" id="UP001057402"/>
    </source>
</evidence>